<dbReference type="PANTHER" id="PTHR15431">
    <property type="entry name" value="FGFR1 ONCOGENE PARTNER/LISH DOMAIN-CONTAINING PROTEIN"/>
    <property type="match status" value="1"/>
</dbReference>
<feature type="compositionally biased region" description="Polar residues" evidence="3">
    <location>
        <begin position="223"/>
        <end position="234"/>
    </location>
</feature>
<feature type="compositionally biased region" description="Acidic residues" evidence="3">
    <location>
        <begin position="244"/>
        <end position="258"/>
    </location>
</feature>
<keyword evidence="5" id="KW-1185">Reference proteome</keyword>
<dbReference type="PANTHER" id="PTHR15431:SF4">
    <property type="entry name" value="PROTEIN TONNEAU 1B"/>
    <property type="match status" value="1"/>
</dbReference>
<dbReference type="EMBL" id="SPLM01000108">
    <property type="protein sequence ID" value="TMW60634.1"/>
    <property type="molecule type" value="Genomic_DNA"/>
</dbReference>
<keyword evidence="2" id="KW-0206">Cytoskeleton</keyword>
<name>A0A8K1CCQ6_PYTOL</name>
<evidence type="ECO:0008006" key="6">
    <source>
        <dbReference type="Google" id="ProtNLM"/>
    </source>
</evidence>
<evidence type="ECO:0000313" key="4">
    <source>
        <dbReference type="EMBL" id="TMW60634.1"/>
    </source>
</evidence>
<sequence length="435" mass="48310">MHATDEELALKEQVAKTLETQGVLAKIKAELRAAVFQAIHVSNKDNDRSRSLGKCNPDNEDDDAIAGYGDDGSVALELVCNLLECLEMEHTLSVFHAEARLDTRKREWQAPSKLCEYMSVSYEKEETPILVQAIRQWRKGEPRRNEEEARSAPSAWAYKEPMKVDVVREVVTSRQEELPPLPRVSAPVVTTEEEDGELEASLAEEIASGSFEEESFVDEASTSHDNGATVNFSVAATRKINTHEEEEENEDEDEDEEPVVASPPPVPTKLGALPSLPGMTAVTEKSVVNQEEEGDDEGEEEEEAFDEEAEAERLHSLDAKLRAMEAEDDTGILQQLKASLQVDLQPDNDEEAEKGSTKHDEEEEGYDDNYGSDFEEEVEEEVQSEVSEDMASISALSESEDIHPKATTAALANDMAVESEDALNSYDYIEPVERM</sequence>
<evidence type="ECO:0000256" key="2">
    <source>
        <dbReference type="ARBA" id="ARBA00023212"/>
    </source>
</evidence>
<feature type="compositionally biased region" description="Acidic residues" evidence="3">
    <location>
        <begin position="373"/>
        <end position="388"/>
    </location>
</feature>
<gene>
    <name evidence="4" type="ORF">Poli38472_000676</name>
</gene>
<feature type="compositionally biased region" description="Basic and acidic residues" evidence="3">
    <location>
        <begin position="311"/>
        <end position="325"/>
    </location>
</feature>
<keyword evidence="1" id="KW-0963">Cytoplasm</keyword>
<evidence type="ECO:0000256" key="1">
    <source>
        <dbReference type="ARBA" id="ARBA00022490"/>
    </source>
</evidence>
<feature type="compositionally biased region" description="Acidic residues" evidence="3">
    <location>
        <begin position="290"/>
        <end position="310"/>
    </location>
</feature>
<feature type="region of interest" description="Disordered" evidence="3">
    <location>
        <begin position="174"/>
        <end position="197"/>
    </location>
</feature>
<organism evidence="4 5">
    <name type="scientific">Pythium oligandrum</name>
    <name type="common">Mycoparasitic fungus</name>
    <dbReference type="NCBI Taxonomy" id="41045"/>
    <lineage>
        <taxon>Eukaryota</taxon>
        <taxon>Sar</taxon>
        <taxon>Stramenopiles</taxon>
        <taxon>Oomycota</taxon>
        <taxon>Peronosporomycetes</taxon>
        <taxon>Pythiales</taxon>
        <taxon>Pythiaceae</taxon>
        <taxon>Pythium</taxon>
    </lineage>
</organism>
<proteinExistence type="predicted"/>
<protein>
    <recommendedName>
        <fullName evidence="6">LisH domain-containing protein</fullName>
    </recommendedName>
</protein>
<reference evidence="4" key="1">
    <citation type="submission" date="2019-03" db="EMBL/GenBank/DDBJ databases">
        <title>Long read genome sequence of the mycoparasitic Pythium oligandrum ATCC 38472 isolated from sugarbeet rhizosphere.</title>
        <authorList>
            <person name="Gaulin E."/>
        </authorList>
    </citation>
    <scope>NUCLEOTIDE SEQUENCE</scope>
    <source>
        <strain evidence="4">ATCC 38472_TT</strain>
    </source>
</reference>
<feature type="region of interest" description="Disordered" evidence="3">
    <location>
        <begin position="209"/>
        <end position="401"/>
    </location>
</feature>
<comment type="caution">
    <text evidence="4">The sequence shown here is derived from an EMBL/GenBank/DDBJ whole genome shotgun (WGS) entry which is preliminary data.</text>
</comment>
<dbReference type="Gene3D" id="1.20.960.40">
    <property type="match status" value="1"/>
</dbReference>
<dbReference type="Proteomes" id="UP000794436">
    <property type="component" value="Unassembled WGS sequence"/>
</dbReference>
<dbReference type="AlphaFoldDB" id="A0A8K1CCQ6"/>
<dbReference type="OrthoDB" id="2160638at2759"/>
<evidence type="ECO:0000256" key="3">
    <source>
        <dbReference type="SAM" id="MobiDB-lite"/>
    </source>
</evidence>
<evidence type="ECO:0000313" key="5">
    <source>
        <dbReference type="Proteomes" id="UP000794436"/>
    </source>
</evidence>
<accession>A0A8K1CCQ6</accession>
<feature type="region of interest" description="Disordered" evidence="3">
    <location>
        <begin position="45"/>
        <end position="65"/>
    </location>
</feature>